<protein>
    <submittedName>
        <fullName evidence="1">Uncharacterized protein</fullName>
    </submittedName>
</protein>
<comment type="caution">
    <text evidence="1">The sequence shown here is derived from an EMBL/GenBank/DDBJ whole genome shotgun (WGS) entry which is preliminary data.</text>
</comment>
<organism evidence="1 2">
    <name type="scientific">Chryseobacterium hagamense</name>
    <dbReference type="NCBI Taxonomy" id="395935"/>
    <lineage>
        <taxon>Bacteria</taxon>
        <taxon>Pseudomonadati</taxon>
        <taxon>Bacteroidota</taxon>
        <taxon>Flavobacteriia</taxon>
        <taxon>Flavobacteriales</taxon>
        <taxon>Weeksellaceae</taxon>
        <taxon>Chryseobacterium group</taxon>
        <taxon>Chryseobacterium</taxon>
    </lineage>
</organism>
<keyword evidence="2" id="KW-1185">Reference proteome</keyword>
<evidence type="ECO:0000313" key="1">
    <source>
        <dbReference type="EMBL" id="GEN74607.1"/>
    </source>
</evidence>
<dbReference type="RefSeq" id="WP_146939493.1">
    <property type="nucleotide sequence ID" value="NZ_BJYJ01000001.1"/>
</dbReference>
<sequence length="164" mass="19294">MDLTNRELRRSALFFDPSFSRLETIIEGLNNGVRHLYNSELCIDWYGTMNEKSECETIYRLAILAFETYIITSATSLCKENENPQQFYNLLPDITLILNLADYITLKTGNYEKIFKKYALDVSNYPIYNGIRILDEDRNLIQITKVLKSWRNQIVYIQYPVDPI</sequence>
<evidence type="ECO:0000313" key="2">
    <source>
        <dbReference type="Proteomes" id="UP000321863"/>
    </source>
</evidence>
<dbReference type="AlphaFoldDB" id="A0A511YHC3"/>
<dbReference type="OrthoDB" id="1262330at2"/>
<dbReference type="Proteomes" id="UP000321863">
    <property type="component" value="Unassembled WGS sequence"/>
</dbReference>
<accession>A0A511YHC3</accession>
<proteinExistence type="predicted"/>
<gene>
    <name evidence="1" type="ORF">CHA01nite_03470</name>
</gene>
<reference evidence="1 2" key="1">
    <citation type="submission" date="2019-07" db="EMBL/GenBank/DDBJ databases">
        <title>Whole genome shotgun sequence of Chryseobacterium hagamense NBRC 105253.</title>
        <authorList>
            <person name="Hosoyama A."/>
            <person name="Uohara A."/>
            <person name="Ohji S."/>
            <person name="Ichikawa N."/>
        </authorList>
    </citation>
    <scope>NUCLEOTIDE SEQUENCE [LARGE SCALE GENOMIC DNA]</scope>
    <source>
        <strain evidence="1 2">NBRC 105253</strain>
    </source>
</reference>
<dbReference type="EMBL" id="BJYJ01000001">
    <property type="protein sequence ID" value="GEN74607.1"/>
    <property type="molecule type" value="Genomic_DNA"/>
</dbReference>
<name>A0A511YHC3_9FLAO</name>